<name>A0A8C6GXP0_MUSSI</name>
<protein>
    <submittedName>
        <fullName evidence="1">Uncharacterized protein</fullName>
    </submittedName>
</protein>
<evidence type="ECO:0000313" key="1">
    <source>
        <dbReference type="Ensembl" id="ENSMSIP00000013466.1"/>
    </source>
</evidence>
<dbReference type="Ensembl" id="ENSMSIT00000017098.1">
    <property type="protein sequence ID" value="ENSMSIP00000013466.1"/>
    <property type="gene ID" value="ENSMSIG00000011650.1"/>
</dbReference>
<evidence type="ECO:0000313" key="2">
    <source>
        <dbReference type="Proteomes" id="UP000694415"/>
    </source>
</evidence>
<keyword evidence="2" id="KW-1185">Reference proteome</keyword>
<dbReference type="Proteomes" id="UP000694415">
    <property type="component" value="Unplaced"/>
</dbReference>
<reference evidence="1" key="1">
    <citation type="submission" date="2025-08" db="UniProtKB">
        <authorList>
            <consortium name="Ensembl"/>
        </authorList>
    </citation>
    <scope>IDENTIFICATION</scope>
</reference>
<accession>A0A8C6GXP0</accession>
<reference evidence="1" key="2">
    <citation type="submission" date="2025-09" db="UniProtKB">
        <authorList>
            <consortium name="Ensembl"/>
        </authorList>
    </citation>
    <scope>IDENTIFICATION</scope>
</reference>
<dbReference type="AlphaFoldDB" id="A0A8C6GXP0"/>
<organism evidence="1 2">
    <name type="scientific">Mus spicilegus</name>
    <name type="common">Mound-building mouse</name>
    <dbReference type="NCBI Taxonomy" id="10103"/>
    <lineage>
        <taxon>Eukaryota</taxon>
        <taxon>Metazoa</taxon>
        <taxon>Chordata</taxon>
        <taxon>Craniata</taxon>
        <taxon>Vertebrata</taxon>
        <taxon>Euteleostomi</taxon>
        <taxon>Mammalia</taxon>
        <taxon>Eutheria</taxon>
        <taxon>Euarchontoglires</taxon>
        <taxon>Glires</taxon>
        <taxon>Rodentia</taxon>
        <taxon>Myomorpha</taxon>
        <taxon>Muroidea</taxon>
        <taxon>Muridae</taxon>
        <taxon>Murinae</taxon>
        <taxon>Mus</taxon>
        <taxon>Mus</taxon>
    </lineage>
</organism>
<proteinExistence type="predicted"/>
<sequence length="47" mass="5386">MYAVQAWCPQRPEEGVGPQELQIQMVVSVMWVLGIESRSPLKEQPIF</sequence>